<dbReference type="InterPro" id="IPR007484">
    <property type="entry name" value="Peptidase_M28"/>
</dbReference>
<dbReference type="RefSeq" id="WP_218855068.1">
    <property type="nucleotide sequence ID" value="NZ_OBDY01000040.1"/>
</dbReference>
<dbReference type="GO" id="GO:0008235">
    <property type="term" value="F:metalloexopeptidase activity"/>
    <property type="evidence" value="ECO:0007669"/>
    <property type="project" value="InterPro"/>
</dbReference>
<keyword evidence="3" id="KW-1185">Reference proteome</keyword>
<dbReference type="InterPro" id="IPR045175">
    <property type="entry name" value="M28_fam"/>
</dbReference>
<organism evidence="2 3">
    <name type="scientific">Paractinoplanes atraurantiacus</name>
    <dbReference type="NCBI Taxonomy" id="1036182"/>
    <lineage>
        <taxon>Bacteria</taxon>
        <taxon>Bacillati</taxon>
        <taxon>Actinomycetota</taxon>
        <taxon>Actinomycetes</taxon>
        <taxon>Micromonosporales</taxon>
        <taxon>Micromonosporaceae</taxon>
        <taxon>Paractinoplanes</taxon>
    </lineage>
</organism>
<dbReference type="SUPFAM" id="SSF53187">
    <property type="entry name" value="Zn-dependent exopeptidases"/>
    <property type="match status" value="1"/>
</dbReference>
<dbReference type="Gene3D" id="3.40.630.10">
    <property type="entry name" value="Zn peptidases"/>
    <property type="match status" value="1"/>
</dbReference>
<dbReference type="Pfam" id="PF04389">
    <property type="entry name" value="Peptidase_M28"/>
    <property type="match status" value="1"/>
</dbReference>
<evidence type="ECO:0000313" key="2">
    <source>
        <dbReference type="EMBL" id="SNY71482.1"/>
    </source>
</evidence>
<feature type="domain" description="Peptidase M28" evidence="1">
    <location>
        <begin position="191"/>
        <end position="387"/>
    </location>
</feature>
<sequence>MTAERRIHWAVLPSDEAGTSGRLSGHSVRVGDQTLIWSEEEAQPSARVARTGVVASGLSLVTQVGRAFQEAHPDVPVVLDHGRHLVVEGGEALRGKDDTCWRVEPMPADPVVVDRPEPRARRVDPVVENVLVGVARPPYESNLTWISELETRHSLSDGFRQAADRAEMALTTLGYATSRQTVSVGGGQSANVIADRPGQASDRQVVLVTAHLDSVNQAGGTKAPGADDNGSGAAGVLLLASALAAHEWQNDLRLILFGGEEQGLFGSKHYVAGLSPDERGRIRAVLNMDMIGVRNGEEPGVLLEGAPVSKALIDDLAAAAATYTGLRVETSLNPFASDHVPFIVAGVPAVLTIEGNDSANGTIHSANDLLTHIDYGLALEILRMNAAALAGWLRPVEVAG</sequence>
<dbReference type="EMBL" id="OBDY01000040">
    <property type="protein sequence ID" value="SNY71482.1"/>
    <property type="molecule type" value="Genomic_DNA"/>
</dbReference>
<name>A0A285KFS9_9ACTN</name>
<dbReference type="Proteomes" id="UP000219612">
    <property type="component" value="Unassembled WGS sequence"/>
</dbReference>
<protein>
    <submittedName>
        <fullName evidence="2">Peptidase family M28</fullName>
    </submittedName>
</protein>
<dbReference type="GO" id="GO:0006508">
    <property type="term" value="P:proteolysis"/>
    <property type="evidence" value="ECO:0007669"/>
    <property type="project" value="InterPro"/>
</dbReference>
<accession>A0A285KFS9</accession>
<dbReference type="PANTHER" id="PTHR12147:SF26">
    <property type="entry name" value="PEPTIDASE M28 DOMAIN-CONTAINING PROTEIN"/>
    <property type="match status" value="1"/>
</dbReference>
<reference evidence="2 3" key="1">
    <citation type="submission" date="2017-09" db="EMBL/GenBank/DDBJ databases">
        <authorList>
            <person name="Ehlers B."/>
            <person name="Leendertz F.H."/>
        </authorList>
    </citation>
    <scope>NUCLEOTIDE SEQUENCE [LARGE SCALE GENOMIC DNA]</scope>
    <source>
        <strain evidence="2 3">CGMCC 4.6857</strain>
    </source>
</reference>
<dbReference type="AlphaFoldDB" id="A0A285KFS9"/>
<evidence type="ECO:0000313" key="3">
    <source>
        <dbReference type="Proteomes" id="UP000219612"/>
    </source>
</evidence>
<dbReference type="PANTHER" id="PTHR12147">
    <property type="entry name" value="METALLOPEPTIDASE M28 FAMILY MEMBER"/>
    <property type="match status" value="1"/>
</dbReference>
<gene>
    <name evidence="2" type="ORF">SAMN05421748_14039</name>
</gene>
<proteinExistence type="predicted"/>
<evidence type="ECO:0000259" key="1">
    <source>
        <dbReference type="Pfam" id="PF04389"/>
    </source>
</evidence>